<dbReference type="Proteomes" id="UP000042527">
    <property type="component" value="Unassembled WGS sequence"/>
</dbReference>
<dbReference type="EMBL" id="CDNC01000023">
    <property type="protein sequence ID" value="CEM62207.1"/>
    <property type="molecule type" value="Genomic_DNA"/>
</dbReference>
<dbReference type="InterPro" id="IPR004189">
    <property type="entry name" value="Phage_Mu_transposase"/>
</dbReference>
<dbReference type="RefSeq" id="WP_044634734.1">
    <property type="nucleotide sequence ID" value="NZ_CDNC01000023.1"/>
</dbReference>
<dbReference type="OrthoDB" id="9794201at2"/>
<dbReference type="GO" id="GO:0006313">
    <property type="term" value="P:DNA transposition"/>
    <property type="evidence" value="ECO:0007669"/>
    <property type="project" value="InterPro"/>
</dbReference>
<dbReference type="InterPro" id="IPR012337">
    <property type="entry name" value="RNaseH-like_sf"/>
</dbReference>
<keyword evidence="4" id="KW-1185">Reference proteome</keyword>
<gene>
    <name evidence="3" type="ORF">TPHV1_30102</name>
</gene>
<dbReference type="SUPFAM" id="SSF50610">
    <property type="entry name" value="mu transposase, C-terminal domain"/>
    <property type="match status" value="1"/>
</dbReference>
<dbReference type="Gene3D" id="3.30.420.10">
    <property type="entry name" value="Ribonuclease H-like superfamily/Ribonuclease H"/>
    <property type="match status" value="1"/>
</dbReference>
<organism evidence="3 4">
    <name type="scientific">Treponema phagedenis</name>
    <dbReference type="NCBI Taxonomy" id="162"/>
    <lineage>
        <taxon>Bacteria</taxon>
        <taxon>Pseudomonadati</taxon>
        <taxon>Spirochaetota</taxon>
        <taxon>Spirochaetia</taxon>
        <taxon>Spirochaetales</taxon>
        <taxon>Treponemataceae</taxon>
        <taxon>Treponema</taxon>
    </lineage>
</organism>
<evidence type="ECO:0000313" key="4">
    <source>
        <dbReference type="Proteomes" id="UP000042527"/>
    </source>
</evidence>
<name>A0A0B7GX97_TREPH</name>
<protein>
    <submittedName>
        <fullName evidence="3">Integrase core domain protein (Modular protein)</fullName>
    </submittedName>
</protein>
<dbReference type="InterPro" id="IPR009004">
    <property type="entry name" value="Transposase_Mu_C"/>
</dbReference>
<dbReference type="SUPFAM" id="SSF53098">
    <property type="entry name" value="Ribonuclease H-like"/>
    <property type="match status" value="1"/>
</dbReference>
<evidence type="ECO:0000259" key="1">
    <source>
        <dbReference type="PROSITE" id="PS50994"/>
    </source>
</evidence>
<feature type="domain" description="HTH Mu-type" evidence="2">
    <location>
        <begin position="1"/>
        <end position="60"/>
    </location>
</feature>
<dbReference type="Pfam" id="PF02914">
    <property type="entry name" value="DDE_2"/>
    <property type="match status" value="1"/>
</dbReference>
<dbReference type="InterPro" id="IPR003314">
    <property type="entry name" value="Mu-type_HTH"/>
</dbReference>
<dbReference type="PROSITE" id="PS50994">
    <property type="entry name" value="INTEGRASE"/>
    <property type="match status" value="1"/>
</dbReference>
<feature type="domain" description="Integrase catalytic" evidence="1">
    <location>
        <begin position="231"/>
        <end position="455"/>
    </location>
</feature>
<dbReference type="PROSITE" id="PS51702">
    <property type="entry name" value="HTH_MU"/>
    <property type="match status" value="1"/>
</dbReference>
<dbReference type="InterPro" id="IPR015378">
    <property type="entry name" value="Transposase-like_Mu_C"/>
</dbReference>
<reference evidence="4" key="1">
    <citation type="submission" date="2015-01" db="EMBL/GenBank/DDBJ databases">
        <authorList>
            <person name="Manzoor Shahid"/>
            <person name="Zubair Saima"/>
        </authorList>
    </citation>
    <scope>NUCLEOTIDE SEQUENCE [LARGE SCALE GENOMIC DNA]</scope>
    <source>
        <strain evidence="4">V1</strain>
    </source>
</reference>
<evidence type="ECO:0000259" key="2">
    <source>
        <dbReference type="PROSITE" id="PS51702"/>
    </source>
</evidence>
<dbReference type="Gene3D" id="2.30.30.130">
    <property type="entry name" value="Transposase, Mu, C-terminal"/>
    <property type="match status" value="1"/>
</dbReference>
<dbReference type="GO" id="GO:0003677">
    <property type="term" value="F:DNA binding"/>
    <property type="evidence" value="ECO:0007669"/>
    <property type="project" value="InterPro"/>
</dbReference>
<dbReference type="AlphaFoldDB" id="A0A0B7GX97"/>
<dbReference type="GO" id="GO:0004803">
    <property type="term" value="F:transposase activity"/>
    <property type="evidence" value="ECO:0007669"/>
    <property type="project" value="InterPro"/>
</dbReference>
<evidence type="ECO:0000313" key="3">
    <source>
        <dbReference type="EMBL" id="CEM62207.1"/>
    </source>
</evidence>
<dbReference type="InterPro" id="IPR036397">
    <property type="entry name" value="RNaseH_sf"/>
</dbReference>
<dbReference type="InterPro" id="IPR001584">
    <property type="entry name" value="Integrase_cat-core"/>
</dbReference>
<proteinExistence type="predicted"/>
<dbReference type="GO" id="GO:0015074">
    <property type="term" value="P:DNA integration"/>
    <property type="evidence" value="ECO:0007669"/>
    <property type="project" value="InterPro"/>
</dbReference>
<sequence>MKVSTKDMADILSISRKALLEKAGREKWQYVKRQGGKFWITESMSEDVQLAVLSAREVATKTQSESGQLFTQVTESERDVAKLRMSIINAYNTAELSAKEFCKAFNAGEISLALKEAYGKHLSERTFYRWLSEFTQSGISGITPLYSSGNSRGGSGASLTDEEKDVLKHFYLDINRRSINHCFLALKANLPDTTATYQVCYRYLKSLPPAQVDRYRKGESFFEARHLPYIERNKPLYKSMEHVQGDHHILDRVVKYKGKLVRPWVSTFIDMRSGAVLGWCVNTNPSSQTILAAYYMMIVRFGIPLVVHVDNGKDYKGKVIKGQSARMKVFDAAGVEREEEVLITGAIVTCGSKLIYATPYHGQSKGVQERFYGILEEYYSKNTGNYIGSNTSARVDEQRLFWRAINGKAKRDDVSEWADVVNEFVHWVHWYNTEWVSNAKGRKGLTPEQAFLENLPENLRAPDMETVELALTKAEVRTVSRNGIRIGSTEYWAEELRGLTGQQVMARLNLTNKNEVLVCDSKGKVLCRAYAGMFIETGNTEADMEFVQSVRKKVRAFVKDNPLERLSFKPKNMLEIAMEATGIETPQIDSYIPQIEKHEKEEKETEPKKGKYQNYFDADDLQILTS</sequence>
<accession>A0A0B7GX97</accession>
<dbReference type="Pfam" id="PF09299">
    <property type="entry name" value="Mu-transpos_C"/>
    <property type="match status" value="1"/>
</dbReference>